<evidence type="ECO:0000256" key="4">
    <source>
        <dbReference type="SAM" id="Coils"/>
    </source>
</evidence>
<accession>A0A316UPY2</accession>
<dbReference type="EMBL" id="KZ819673">
    <property type="protein sequence ID" value="PWN25933.1"/>
    <property type="molecule type" value="Genomic_DNA"/>
</dbReference>
<dbReference type="Proteomes" id="UP000245884">
    <property type="component" value="Unassembled WGS sequence"/>
</dbReference>
<evidence type="ECO:0000313" key="7">
    <source>
        <dbReference type="EMBL" id="PWN25933.1"/>
    </source>
</evidence>
<reference evidence="7 8" key="1">
    <citation type="journal article" date="2018" name="Mol. Biol. Evol.">
        <title>Broad Genomic Sampling Reveals a Smut Pathogenic Ancestry of the Fungal Clade Ustilaginomycotina.</title>
        <authorList>
            <person name="Kijpornyongpan T."/>
            <person name="Mondo S.J."/>
            <person name="Barry K."/>
            <person name="Sandor L."/>
            <person name="Lee J."/>
            <person name="Lipzen A."/>
            <person name="Pangilinan J."/>
            <person name="LaButti K."/>
            <person name="Hainaut M."/>
            <person name="Henrissat B."/>
            <person name="Grigoriev I.V."/>
            <person name="Spatafora J.W."/>
            <person name="Aime M.C."/>
        </authorList>
    </citation>
    <scope>NUCLEOTIDE SEQUENCE [LARGE SCALE GENOMIC DNA]</scope>
    <source>
        <strain evidence="7 8">MCA 5214</strain>
    </source>
</reference>
<evidence type="ECO:0000256" key="2">
    <source>
        <dbReference type="ARBA" id="ARBA00022763"/>
    </source>
</evidence>
<dbReference type="GeneID" id="37028486"/>
<feature type="compositionally biased region" description="Polar residues" evidence="5">
    <location>
        <begin position="228"/>
        <end position="251"/>
    </location>
</feature>
<feature type="compositionally biased region" description="Polar residues" evidence="5">
    <location>
        <begin position="188"/>
        <end position="200"/>
    </location>
</feature>
<feature type="compositionally biased region" description="Basic and acidic residues" evidence="5">
    <location>
        <begin position="147"/>
        <end position="157"/>
    </location>
</feature>
<dbReference type="STRING" id="1569628.A0A316UPY2"/>
<organism evidence="7 8">
    <name type="scientific">Jaminaea rosea</name>
    <dbReference type="NCBI Taxonomy" id="1569628"/>
    <lineage>
        <taxon>Eukaryota</taxon>
        <taxon>Fungi</taxon>
        <taxon>Dikarya</taxon>
        <taxon>Basidiomycota</taxon>
        <taxon>Ustilaginomycotina</taxon>
        <taxon>Exobasidiomycetes</taxon>
        <taxon>Microstromatales</taxon>
        <taxon>Microstromatales incertae sedis</taxon>
        <taxon>Jaminaea</taxon>
    </lineage>
</organism>
<comment type="subcellular location">
    <subcellularLocation>
        <location evidence="1">Nucleus</location>
    </subcellularLocation>
</comment>
<feature type="domain" description="DNA endonuclease activator Ctp1 C-terminal" evidence="6">
    <location>
        <begin position="638"/>
        <end position="775"/>
    </location>
</feature>
<feature type="compositionally biased region" description="Polar residues" evidence="5">
    <location>
        <begin position="485"/>
        <end position="504"/>
    </location>
</feature>
<feature type="region of interest" description="Disordered" evidence="5">
    <location>
        <begin position="671"/>
        <end position="703"/>
    </location>
</feature>
<feature type="region of interest" description="Disordered" evidence="5">
    <location>
        <begin position="747"/>
        <end position="808"/>
    </location>
</feature>
<dbReference type="GO" id="GO:0005634">
    <property type="term" value="C:nucleus"/>
    <property type="evidence" value="ECO:0007669"/>
    <property type="project" value="UniProtKB-SubCell"/>
</dbReference>
<sequence length="808" mass="88404">MEGRGNESRGSSSRLTLDDLERIEAAQQQRSNEAFDDYRRLASGLREAAKEKEELYSKVVSSSKRAEQATAQEAIATTKLSNAQQSLSSVRAEVEALRARNKELEAHLCSVKAEHEKERETWKRFREWWNGTLAANEAKASSSGKKPRIDDRGKALLHEVGLATPRQRADQDDGSSSDASHREAPASRLSSGPSAAAPTTKTREAASGRTSASAMATPRTPQRHGIRESTNAQRGSALNPNARATASTTRQRPLEAAAGVQSTSIRPQQGTTKDGQAGQARALHKEPTHGLQPPAESSNDKAASAHGSAESPPALPTRDSSAGQAKKVRAPAHIENSDTRVRDWLSSSRETPISAVAAEEIAVARAAIASPKVGPSTSSRTLADKVSSPLQPPQSQAHAPRKHSESTSKAALQRRSHSPQLQGSILPPRQVLNPISAPNSQEEPAPPLAGAREKVMSPPSAPLRRSSKTPQPRPSQRPSGPAQGCASSSQEVLWSDPPATSRSQLPIVKAESDDEAEREVALTRVPTRRRSMEDEGDKDAASSEEQQDMRAGRSREEDASAEKLLRERRRAELAELARDPTTYRLHRRQALGRYASEWSPRHLPSAVSTATTPARGNISSVYQLVPELNGGLDHEHVSVARDKETRSRMHAYDCPCCKGYWDITLRQEEERADATAAGEGEAEANKAKKRPRHSEPSRKTGADVFEEMRALGRAEAAGIASTTRRTTGDPYEENLEQTRLAQERRKALQKAGRHRAWGGPPATPEGYWEIGFPSTPRQEQINEAAERERERRWREVEGDPRYRKRRRA</sequence>
<evidence type="ECO:0000259" key="6">
    <source>
        <dbReference type="Pfam" id="PF08573"/>
    </source>
</evidence>
<dbReference type="InterPro" id="IPR013882">
    <property type="entry name" value="Ctp1_C"/>
</dbReference>
<feature type="compositionally biased region" description="Basic residues" evidence="5">
    <location>
        <begin position="747"/>
        <end position="756"/>
    </location>
</feature>
<dbReference type="OrthoDB" id="5801062at2759"/>
<keyword evidence="4" id="KW-0175">Coiled coil</keyword>
<keyword evidence="8" id="KW-1185">Reference proteome</keyword>
<feature type="compositionally biased region" description="Low complexity" evidence="5">
    <location>
        <begin position="468"/>
        <end position="479"/>
    </location>
</feature>
<dbReference type="RefSeq" id="XP_025360545.1">
    <property type="nucleotide sequence ID" value="XM_025506663.1"/>
</dbReference>
<feature type="compositionally biased region" description="Basic and acidic residues" evidence="5">
    <location>
        <begin position="784"/>
        <end position="801"/>
    </location>
</feature>
<feature type="compositionally biased region" description="Polar residues" evidence="5">
    <location>
        <begin position="260"/>
        <end position="274"/>
    </location>
</feature>
<dbReference type="Pfam" id="PF08573">
    <property type="entry name" value="SAE2"/>
    <property type="match status" value="1"/>
</dbReference>
<feature type="compositionally biased region" description="Basic and acidic residues" evidence="5">
    <location>
        <begin position="530"/>
        <end position="566"/>
    </location>
</feature>
<protein>
    <recommendedName>
        <fullName evidence="6">DNA endonuclease activator Ctp1 C-terminal domain-containing protein</fullName>
    </recommendedName>
</protein>
<dbReference type="AlphaFoldDB" id="A0A316UPY2"/>
<feature type="region of interest" description="Disordered" evidence="5">
    <location>
        <begin position="134"/>
        <end position="350"/>
    </location>
</feature>
<keyword evidence="3" id="KW-0539">Nucleus</keyword>
<evidence type="ECO:0000256" key="5">
    <source>
        <dbReference type="SAM" id="MobiDB-lite"/>
    </source>
</evidence>
<proteinExistence type="predicted"/>
<evidence type="ECO:0000256" key="3">
    <source>
        <dbReference type="ARBA" id="ARBA00023242"/>
    </source>
</evidence>
<name>A0A316UPY2_9BASI</name>
<dbReference type="GO" id="GO:0006281">
    <property type="term" value="P:DNA repair"/>
    <property type="evidence" value="ECO:0007669"/>
    <property type="project" value="InterPro"/>
</dbReference>
<feature type="region of interest" description="Disordered" evidence="5">
    <location>
        <begin position="715"/>
        <end position="735"/>
    </location>
</feature>
<evidence type="ECO:0000313" key="8">
    <source>
        <dbReference type="Proteomes" id="UP000245884"/>
    </source>
</evidence>
<feature type="compositionally biased region" description="Basic and acidic residues" evidence="5">
    <location>
        <begin position="693"/>
        <end position="703"/>
    </location>
</feature>
<feature type="coiled-coil region" evidence="4">
    <location>
        <begin position="80"/>
        <end position="107"/>
    </location>
</feature>
<keyword evidence="2" id="KW-0227">DNA damage</keyword>
<gene>
    <name evidence="7" type="ORF">BDZ90DRAFT_233535</name>
</gene>
<evidence type="ECO:0000256" key="1">
    <source>
        <dbReference type="ARBA" id="ARBA00004123"/>
    </source>
</evidence>
<feature type="region of interest" description="Disordered" evidence="5">
    <location>
        <begin position="368"/>
        <end position="566"/>
    </location>
</feature>